<sequence>MAEPDQWKRTLIAVPIVGATLATVSFLLRLWSVHRIGRRWDIGDLFLGLGLLFSYGLTICAIIVAFNGIGRDIWSLPRETRARVTLLLWITQKFWPLTQLCVKISIILLLRRLLGSFSGVILTTTWLIVFTVAWAITAVVANTLQCLPPQYFWIKSIEGRCMPGQTTLFITMGVTSLAEDIVLLLVPVIVVWRLKMPRQQKRQLILLFSIGGVVCIFSLLRLVEFPNYRTGNLTESGGLETIWSLLELDLAIVCSSFVLMRPIFQRCFGKIKTFSKSLSLSRSQKRQSAQFSVGQYFVPHLEVAPNFSNLDQDAYSEVRSKVTRVPTLEMRQQQTGLAMGDIMVETSIDRDVQAREAILATMGDGSSLRNSTLNGSTLNGSILNEPLRAGSVGSARWPSHI</sequence>
<evidence type="ECO:0000256" key="1">
    <source>
        <dbReference type="ARBA" id="ARBA00004141"/>
    </source>
</evidence>
<evidence type="ECO:0000256" key="3">
    <source>
        <dbReference type="ARBA" id="ARBA00022989"/>
    </source>
</evidence>
<feature type="transmembrane region" description="Helical" evidence="6">
    <location>
        <begin position="86"/>
        <end position="110"/>
    </location>
</feature>
<dbReference type="AlphaFoldDB" id="A0AAD4CLD9"/>
<reference evidence="8" key="1">
    <citation type="journal article" date="2019" name="Beilstein J. Org. Chem.">
        <title>Nanangenines: drimane sesquiterpenoids as the dominant metabolite cohort of a novel Australian fungus, Aspergillus nanangensis.</title>
        <authorList>
            <person name="Lacey H.J."/>
            <person name="Gilchrist C.L.M."/>
            <person name="Crombie A."/>
            <person name="Kalaitzis J.A."/>
            <person name="Vuong D."/>
            <person name="Rutledge P.J."/>
            <person name="Turner P."/>
            <person name="Pitt J.I."/>
            <person name="Lacey E."/>
            <person name="Chooi Y.H."/>
            <person name="Piggott A.M."/>
        </authorList>
    </citation>
    <scope>NUCLEOTIDE SEQUENCE</scope>
    <source>
        <strain evidence="8">MST-FP2251</strain>
    </source>
</reference>
<reference evidence="8" key="2">
    <citation type="submission" date="2020-02" db="EMBL/GenBank/DDBJ databases">
        <authorList>
            <person name="Gilchrist C.L.M."/>
            <person name="Chooi Y.-H."/>
        </authorList>
    </citation>
    <scope>NUCLEOTIDE SEQUENCE</scope>
    <source>
        <strain evidence="8">MST-FP2251</strain>
    </source>
</reference>
<feature type="transmembrane region" description="Helical" evidence="6">
    <location>
        <begin position="168"/>
        <end position="192"/>
    </location>
</feature>
<evidence type="ECO:0000256" key="2">
    <source>
        <dbReference type="ARBA" id="ARBA00022692"/>
    </source>
</evidence>
<evidence type="ECO:0000256" key="4">
    <source>
        <dbReference type="ARBA" id="ARBA00023136"/>
    </source>
</evidence>
<feature type="transmembrane region" description="Helical" evidence="6">
    <location>
        <begin position="242"/>
        <end position="264"/>
    </location>
</feature>
<dbReference type="GO" id="GO:0016020">
    <property type="term" value="C:membrane"/>
    <property type="evidence" value="ECO:0007669"/>
    <property type="project" value="UniProtKB-SubCell"/>
</dbReference>
<dbReference type="EMBL" id="VCAU01000045">
    <property type="protein sequence ID" value="KAF9888621.1"/>
    <property type="molecule type" value="Genomic_DNA"/>
</dbReference>
<dbReference type="Proteomes" id="UP001194746">
    <property type="component" value="Unassembled WGS sequence"/>
</dbReference>
<dbReference type="PANTHER" id="PTHR33048:SF47">
    <property type="entry name" value="INTEGRAL MEMBRANE PROTEIN-RELATED"/>
    <property type="match status" value="1"/>
</dbReference>
<feature type="transmembrane region" description="Helical" evidence="6">
    <location>
        <begin position="117"/>
        <end position="141"/>
    </location>
</feature>
<evidence type="ECO:0000313" key="9">
    <source>
        <dbReference type="Proteomes" id="UP001194746"/>
    </source>
</evidence>
<protein>
    <recommendedName>
        <fullName evidence="7">Rhodopsin domain-containing protein</fullName>
    </recommendedName>
</protein>
<feature type="transmembrane region" description="Helical" evidence="6">
    <location>
        <begin position="204"/>
        <end position="222"/>
    </location>
</feature>
<feature type="transmembrane region" description="Helical" evidence="6">
    <location>
        <begin position="45"/>
        <end position="66"/>
    </location>
</feature>
<organism evidence="8 9">
    <name type="scientific">Aspergillus nanangensis</name>
    <dbReference type="NCBI Taxonomy" id="2582783"/>
    <lineage>
        <taxon>Eukaryota</taxon>
        <taxon>Fungi</taxon>
        <taxon>Dikarya</taxon>
        <taxon>Ascomycota</taxon>
        <taxon>Pezizomycotina</taxon>
        <taxon>Eurotiomycetes</taxon>
        <taxon>Eurotiomycetidae</taxon>
        <taxon>Eurotiales</taxon>
        <taxon>Aspergillaceae</taxon>
        <taxon>Aspergillus</taxon>
        <taxon>Aspergillus subgen. Circumdati</taxon>
    </lineage>
</organism>
<feature type="domain" description="Rhodopsin" evidence="7">
    <location>
        <begin position="28"/>
        <end position="266"/>
    </location>
</feature>
<keyword evidence="3 6" id="KW-1133">Transmembrane helix</keyword>
<evidence type="ECO:0000256" key="5">
    <source>
        <dbReference type="ARBA" id="ARBA00038359"/>
    </source>
</evidence>
<comment type="subcellular location">
    <subcellularLocation>
        <location evidence="1">Membrane</location>
        <topology evidence="1">Multi-pass membrane protein</topology>
    </subcellularLocation>
</comment>
<evidence type="ECO:0000259" key="7">
    <source>
        <dbReference type="Pfam" id="PF20684"/>
    </source>
</evidence>
<accession>A0AAD4CLD9</accession>
<dbReference type="PANTHER" id="PTHR33048">
    <property type="entry name" value="PTH11-LIKE INTEGRAL MEMBRANE PROTEIN (AFU_ORTHOLOGUE AFUA_5G11245)"/>
    <property type="match status" value="1"/>
</dbReference>
<dbReference type="Pfam" id="PF20684">
    <property type="entry name" value="Fung_rhodopsin"/>
    <property type="match status" value="1"/>
</dbReference>
<keyword evidence="9" id="KW-1185">Reference proteome</keyword>
<feature type="transmembrane region" description="Helical" evidence="6">
    <location>
        <begin position="12"/>
        <end position="33"/>
    </location>
</feature>
<gene>
    <name evidence="8" type="ORF">FE257_008553</name>
</gene>
<comment type="similarity">
    <text evidence="5">Belongs to the SAT4 family.</text>
</comment>
<name>A0AAD4CLD9_ASPNN</name>
<keyword evidence="4 6" id="KW-0472">Membrane</keyword>
<dbReference type="InterPro" id="IPR049326">
    <property type="entry name" value="Rhodopsin_dom_fungi"/>
</dbReference>
<proteinExistence type="inferred from homology"/>
<evidence type="ECO:0000256" key="6">
    <source>
        <dbReference type="SAM" id="Phobius"/>
    </source>
</evidence>
<evidence type="ECO:0000313" key="8">
    <source>
        <dbReference type="EMBL" id="KAF9888621.1"/>
    </source>
</evidence>
<keyword evidence="2 6" id="KW-0812">Transmembrane</keyword>
<comment type="caution">
    <text evidence="8">The sequence shown here is derived from an EMBL/GenBank/DDBJ whole genome shotgun (WGS) entry which is preliminary data.</text>
</comment>
<dbReference type="InterPro" id="IPR052337">
    <property type="entry name" value="SAT4-like"/>
</dbReference>